<dbReference type="FunFam" id="3.10.290.10:FF:000001">
    <property type="entry name" value="30S ribosomal protein S4"/>
    <property type="match status" value="1"/>
</dbReference>
<organism evidence="12">
    <name type="scientific">uncultured Nitrospirae bacterium Rifle_16ft_4_minimus_38035</name>
    <dbReference type="NCBI Taxonomy" id="1665130"/>
    <lineage>
        <taxon>Bacteria</taxon>
        <taxon>Pseudomonadati</taxon>
        <taxon>Nitrospirota</taxon>
        <taxon>environmental samples</taxon>
    </lineage>
</organism>
<dbReference type="SMART" id="SM01390">
    <property type="entry name" value="Ribosomal_S4"/>
    <property type="match status" value="1"/>
</dbReference>
<feature type="region of interest" description="Disordered" evidence="9">
    <location>
        <begin position="1"/>
        <end position="29"/>
    </location>
</feature>
<evidence type="ECO:0000256" key="1">
    <source>
        <dbReference type="ARBA" id="ARBA00007465"/>
    </source>
</evidence>
<dbReference type="PANTHER" id="PTHR11831:SF4">
    <property type="entry name" value="SMALL RIBOSOMAL SUBUNIT PROTEIN US4M"/>
    <property type="match status" value="1"/>
</dbReference>
<feature type="compositionally biased region" description="Basic and acidic residues" evidence="9">
    <location>
        <begin position="1"/>
        <end position="11"/>
    </location>
</feature>
<proteinExistence type="inferred from homology"/>
<dbReference type="GO" id="GO:0042274">
    <property type="term" value="P:ribosomal small subunit biogenesis"/>
    <property type="evidence" value="ECO:0007669"/>
    <property type="project" value="TreeGrafter"/>
</dbReference>
<keyword evidence="3 7" id="KW-0694">RNA-binding</keyword>
<dbReference type="InterPro" id="IPR001912">
    <property type="entry name" value="Ribosomal_uS4_N"/>
</dbReference>
<dbReference type="InterPro" id="IPR002942">
    <property type="entry name" value="S4_RNA-bd"/>
</dbReference>
<dbReference type="InterPro" id="IPR018079">
    <property type="entry name" value="Ribosomal_uS4_CS"/>
</dbReference>
<dbReference type="Pfam" id="PF01479">
    <property type="entry name" value="S4"/>
    <property type="match status" value="1"/>
</dbReference>
<gene>
    <name evidence="7" type="primary">rpsD</name>
</gene>
<dbReference type="SMART" id="SM00363">
    <property type="entry name" value="S4"/>
    <property type="match status" value="1"/>
</dbReference>
<comment type="subunit">
    <text evidence="7">Part of the 30S ribosomal subunit. Contacts protein S5. The interaction surface between S4 and S5 is involved in control of translational fidelity.</text>
</comment>
<comment type="function">
    <text evidence="7">With S5 and S12 plays an important role in translational accuracy.</text>
</comment>
<comment type="similarity">
    <text evidence="1 7 8">Belongs to the universal ribosomal protein uS4 family.</text>
</comment>
<dbReference type="NCBIfam" id="NF003717">
    <property type="entry name" value="PRK05327.1"/>
    <property type="match status" value="1"/>
</dbReference>
<name>A0A0H4TAC8_9BACT</name>
<evidence type="ECO:0000256" key="9">
    <source>
        <dbReference type="SAM" id="MobiDB-lite"/>
    </source>
</evidence>
<dbReference type="Gene3D" id="3.10.290.10">
    <property type="entry name" value="RNA-binding S4 domain"/>
    <property type="match status" value="1"/>
</dbReference>
<dbReference type="GO" id="GO:0003735">
    <property type="term" value="F:structural constituent of ribosome"/>
    <property type="evidence" value="ECO:0007669"/>
    <property type="project" value="InterPro"/>
</dbReference>
<dbReference type="GO" id="GO:0006412">
    <property type="term" value="P:translation"/>
    <property type="evidence" value="ECO:0007669"/>
    <property type="project" value="UniProtKB-UniRule"/>
</dbReference>
<dbReference type="Gene3D" id="1.10.1050.10">
    <property type="entry name" value="Ribosomal Protein S4 Delta 41, Chain A, domain 1"/>
    <property type="match status" value="1"/>
</dbReference>
<dbReference type="InterPro" id="IPR005709">
    <property type="entry name" value="Ribosomal_uS4_bac-type"/>
</dbReference>
<dbReference type="InterPro" id="IPR022801">
    <property type="entry name" value="Ribosomal_uS4"/>
</dbReference>
<comment type="function">
    <text evidence="7">One of the primary rRNA binding proteins, it binds directly to 16S rRNA where it nucleates assembly of the body of the 30S subunit.</text>
</comment>
<dbReference type="PROSITE" id="PS50889">
    <property type="entry name" value="S4"/>
    <property type="match status" value="1"/>
</dbReference>
<keyword evidence="4 7" id="KW-0689">Ribosomal protein</keyword>
<keyword evidence="5 7" id="KW-0687">Ribonucleoprotein</keyword>
<evidence type="ECO:0000256" key="5">
    <source>
        <dbReference type="ARBA" id="ARBA00023274"/>
    </source>
</evidence>
<feature type="domain" description="RNA-binding S4" evidence="10">
    <location>
        <begin position="75"/>
        <end position="139"/>
    </location>
</feature>
<keyword evidence="2 7" id="KW-0699">rRNA-binding</keyword>
<feature type="compositionally biased region" description="Polar residues" evidence="9">
    <location>
        <begin position="19"/>
        <end position="29"/>
    </location>
</feature>
<evidence type="ECO:0000256" key="3">
    <source>
        <dbReference type="ARBA" id="ARBA00022884"/>
    </source>
</evidence>
<evidence type="ECO:0000256" key="7">
    <source>
        <dbReference type="HAMAP-Rule" id="MF_01306"/>
    </source>
</evidence>
<dbReference type="PANTHER" id="PTHR11831">
    <property type="entry name" value="30S 40S RIBOSOMAL PROTEIN"/>
    <property type="match status" value="1"/>
</dbReference>
<evidence type="ECO:0000259" key="11">
    <source>
        <dbReference type="SMART" id="SM01390"/>
    </source>
</evidence>
<evidence type="ECO:0000256" key="4">
    <source>
        <dbReference type="ARBA" id="ARBA00022980"/>
    </source>
</evidence>
<dbReference type="HAMAP" id="MF_01306_B">
    <property type="entry name" value="Ribosomal_uS4_B"/>
    <property type="match status" value="1"/>
</dbReference>
<dbReference type="PROSITE" id="PS00632">
    <property type="entry name" value="RIBOSOMAL_S4"/>
    <property type="match status" value="1"/>
</dbReference>
<dbReference type="Pfam" id="PF00163">
    <property type="entry name" value="Ribosomal_S4"/>
    <property type="match status" value="1"/>
</dbReference>
<evidence type="ECO:0000256" key="6">
    <source>
        <dbReference type="ARBA" id="ARBA00035254"/>
    </source>
</evidence>
<evidence type="ECO:0000256" key="2">
    <source>
        <dbReference type="ARBA" id="ARBA00022730"/>
    </source>
</evidence>
<accession>A0A0H4TAC8</accession>
<reference evidence="12" key="1">
    <citation type="journal article" date="2015" name="ISME J.">
        <title>Aquifer environment selects for microbial species cohorts in sediment and groundwater.</title>
        <authorList>
            <person name="Hug L.A."/>
            <person name="Thomas B.C."/>
            <person name="Brown C.T."/>
            <person name="Frischkorn K.R."/>
            <person name="Williams K.H."/>
            <person name="Tringe S.G."/>
            <person name="Banfield J.F."/>
        </authorList>
    </citation>
    <scope>NUCLEOTIDE SEQUENCE</scope>
</reference>
<dbReference type="AlphaFoldDB" id="A0A0H4TAC8"/>
<evidence type="ECO:0000256" key="8">
    <source>
        <dbReference type="RuleBase" id="RU003699"/>
    </source>
</evidence>
<feature type="domain" description="Small ribosomal subunit protein uS4 N-terminal" evidence="11">
    <location>
        <begin position="2"/>
        <end position="74"/>
    </location>
</feature>
<protein>
    <recommendedName>
        <fullName evidence="6 7">Small ribosomal subunit protein uS4</fullName>
    </recommendedName>
</protein>
<dbReference type="GO" id="GO:0019843">
    <property type="term" value="F:rRNA binding"/>
    <property type="evidence" value="ECO:0007669"/>
    <property type="project" value="UniProtKB-UniRule"/>
</dbReference>
<evidence type="ECO:0000313" key="12">
    <source>
        <dbReference type="EMBL" id="AKQ03457.1"/>
    </source>
</evidence>
<evidence type="ECO:0000259" key="10">
    <source>
        <dbReference type="SMART" id="SM00363"/>
    </source>
</evidence>
<dbReference type="GO" id="GO:0015935">
    <property type="term" value="C:small ribosomal subunit"/>
    <property type="evidence" value="ECO:0007669"/>
    <property type="project" value="InterPro"/>
</dbReference>
<dbReference type="NCBIfam" id="TIGR01017">
    <property type="entry name" value="rpsD_bact"/>
    <property type="match status" value="1"/>
</dbReference>
<dbReference type="CDD" id="cd00165">
    <property type="entry name" value="S4"/>
    <property type="match status" value="1"/>
</dbReference>
<dbReference type="InterPro" id="IPR036986">
    <property type="entry name" value="S4_RNA-bd_sf"/>
</dbReference>
<dbReference type="EMBL" id="KT007013">
    <property type="protein sequence ID" value="AKQ03457.1"/>
    <property type="molecule type" value="Genomic_DNA"/>
</dbReference>
<dbReference type="SUPFAM" id="SSF55174">
    <property type="entry name" value="Alpha-L RNA-binding motif"/>
    <property type="match status" value="1"/>
</dbReference>
<sequence>MTEKCAFERRGYPPGVHGQGSQRRSKATNYSIQLREKQKVKRVYGLLEAQFRGFFKKASKSKGITGEILLQMLERRLDNTVFRAGFAESRNEARQLVRHGHFLVNGKRVNVPSFLIKEGDLIEIKDKSRENLRIKDAITNLGNKVIPSWLGVEGENYRARVTGLPAREEISLPISEQLIVELYSK</sequence>